<feature type="transmembrane region" description="Helical" evidence="1">
    <location>
        <begin position="31"/>
        <end position="54"/>
    </location>
</feature>
<dbReference type="GeneID" id="17321714"/>
<reference evidence="3" key="1">
    <citation type="journal article" date="2013" name="Proc. Natl. Acad. Sci. U.S.A.">
        <title>Genome structure and metabolic features in the red seaweed Chondrus crispus shed light on evolution of the Archaeplastida.</title>
        <authorList>
            <person name="Collen J."/>
            <person name="Porcel B."/>
            <person name="Carre W."/>
            <person name="Ball S.G."/>
            <person name="Chaparro C."/>
            <person name="Tonon T."/>
            <person name="Barbeyron T."/>
            <person name="Michel G."/>
            <person name="Noel B."/>
            <person name="Valentin K."/>
            <person name="Elias M."/>
            <person name="Artiguenave F."/>
            <person name="Arun A."/>
            <person name="Aury J.M."/>
            <person name="Barbosa-Neto J.F."/>
            <person name="Bothwell J.H."/>
            <person name="Bouget F.Y."/>
            <person name="Brillet L."/>
            <person name="Cabello-Hurtado F."/>
            <person name="Capella-Gutierrez S."/>
            <person name="Charrier B."/>
            <person name="Cladiere L."/>
            <person name="Cock J.M."/>
            <person name="Coelho S.M."/>
            <person name="Colleoni C."/>
            <person name="Czjzek M."/>
            <person name="Da Silva C."/>
            <person name="Delage L."/>
            <person name="Denoeud F."/>
            <person name="Deschamps P."/>
            <person name="Dittami S.M."/>
            <person name="Gabaldon T."/>
            <person name="Gachon C.M."/>
            <person name="Groisillier A."/>
            <person name="Herve C."/>
            <person name="Jabbari K."/>
            <person name="Katinka M."/>
            <person name="Kloareg B."/>
            <person name="Kowalczyk N."/>
            <person name="Labadie K."/>
            <person name="Leblanc C."/>
            <person name="Lopez P.J."/>
            <person name="McLachlan D.H."/>
            <person name="Meslet-Cladiere L."/>
            <person name="Moustafa A."/>
            <person name="Nehr Z."/>
            <person name="Nyvall Collen P."/>
            <person name="Panaud O."/>
            <person name="Partensky F."/>
            <person name="Poulain J."/>
            <person name="Rensing S.A."/>
            <person name="Rousvoal S."/>
            <person name="Samson G."/>
            <person name="Symeonidi A."/>
            <person name="Weissenbach J."/>
            <person name="Zambounis A."/>
            <person name="Wincker P."/>
            <person name="Boyen C."/>
        </authorList>
    </citation>
    <scope>NUCLEOTIDE SEQUENCE [LARGE SCALE GENOMIC DNA]</scope>
    <source>
        <strain evidence="3">cv. Stackhouse</strain>
    </source>
</reference>
<dbReference type="EMBL" id="HG001675">
    <property type="protein sequence ID" value="CDF34167.1"/>
    <property type="molecule type" value="Genomic_DNA"/>
</dbReference>
<dbReference type="Gramene" id="CDF34167">
    <property type="protein sequence ID" value="CDF34167"/>
    <property type="gene ID" value="CHC_T00002677001"/>
</dbReference>
<evidence type="ECO:0000313" key="3">
    <source>
        <dbReference type="Proteomes" id="UP000012073"/>
    </source>
</evidence>
<gene>
    <name evidence="2" type="ORF">CHC_T00002677001</name>
</gene>
<dbReference type="KEGG" id="ccp:CHC_T00002677001"/>
<sequence>MPHLKYYFFGTSNDQPRRPPPLHFLSLSGPFPLYLFTGFFIRRSAILFYTYAYIRFVIRDRNTKLPTRCRINGEEAVDWRR</sequence>
<dbReference type="Proteomes" id="UP000012073">
    <property type="component" value="Unassembled WGS sequence"/>
</dbReference>
<keyword evidence="1" id="KW-0472">Membrane</keyword>
<keyword evidence="3" id="KW-1185">Reference proteome</keyword>
<name>R7Q6J6_CHOCR</name>
<dbReference type="RefSeq" id="XP_005713986.1">
    <property type="nucleotide sequence ID" value="XM_005713929.1"/>
</dbReference>
<keyword evidence="1" id="KW-1133">Transmembrane helix</keyword>
<protein>
    <submittedName>
        <fullName evidence="2">Uncharacterized protein</fullName>
    </submittedName>
</protein>
<evidence type="ECO:0000256" key="1">
    <source>
        <dbReference type="SAM" id="Phobius"/>
    </source>
</evidence>
<accession>R7Q6J6</accession>
<proteinExistence type="predicted"/>
<organism evidence="2 3">
    <name type="scientific">Chondrus crispus</name>
    <name type="common">Carrageen Irish moss</name>
    <name type="synonym">Polymorpha crispa</name>
    <dbReference type="NCBI Taxonomy" id="2769"/>
    <lineage>
        <taxon>Eukaryota</taxon>
        <taxon>Rhodophyta</taxon>
        <taxon>Florideophyceae</taxon>
        <taxon>Rhodymeniophycidae</taxon>
        <taxon>Gigartinales</taxon>
        <taxon>Gigartinaceae</taxon>
        <taxon>Chondrus</taxon>
    </lineage>
</organism>
<evidence type="ECO:0000313" key="2">
    <source>
        <dbReference type="EMBL" id="CDF34167.1"/>
    </source>
</evidence>
<dbReference type="AlphaFoldDB" id="R7Q6J6"/>
<keyword evidence="1" id="KW-0812">Transmembrane</keyword>